<feature type="region of interest" description="Disordered" evidence="1">
    <location>
        <begin position="489"/>
        <end position="524"/>
    </location>
</feature>
<dbReference type="Proteomes" id="UP001242811">
    <property type="component" value="Unassembled WGS sequence"/>
</dbReference>
<proteinExistence type="predicted"/>
<feature type="compositionally biased region" description="Polar residues" evidence="1">
    <location>
        <begin position="346"/>
        <end position="358"/>
    </location>
</feature>
<feature type="compositionally biased region" description="Low complexity" evidence="1">
    <location>
        <begin position="431"/>
        <end position="467"/>
    </location>
</feature>
<organism evidence="2 3">
    <name type="scientific">Paenibacillus brasilensis</name>
    <dbReference type="NCBI Taxonomy" id="128574"/>
    <lineage>
        <taxon>Bacteria</taxon>
        <taxon>Bacillati</taxon>
        <taxon>Bacillota</taxon>
        <taxon>Bacilli</taxon>
        <taxon>Bacillales</taxon>
        <taxon>Paenibacillaceae</taxon>
        <taxon>Paenibacillus</taxon>
    </lineage>
</organism>
<feature type="compositionally biased region" description="Low complexity" evidence="1">
    <location>
        <begin position="313"/>
        <end position="332"/>
    </location>
</feature>
<feature type="compositionally biased region" description="Low complexity" evidence="1">
    <location>
        <begin position="494"/>
        <end position="504"/>
    </location>
</feature>
<sequence length="709" mass="72645">MNIGSVFRGLLGDVKAGEVKKLDMQPGQVVRGVVLKVSEDGGEAVLQIQGSQVRAKLETPLQPGQTTTFQVQPASPSGMTVLKPLNDAANAPQQTVALADVLESVGLLDTAQNRALIQAMQKNGVPLTSENAASLQNALVKQPGNVQPGTFVQAAAVAFQRGLPLTAESINGLRQAMFGPPLNDLLSSLEQELDTVLKQLGQGASSIDQTAREATAIKGADRASASPAGTSTIGVVVTPEGQAPALSKDTSAPVKQGEAGQAAGGKELLKGTQAANLVVAAAGNEANALATEPDAPTRDAFGALGTAPEEAEAANGRGATAASDTATNASESGADALSGSRARAEQGQQAATTSTQLKDANGAPRAATTESAGAKPATTAIPAERAAAQPADGPVPQSTAGNGAATEAPLQRLHTLLQELRAAVPPALGTAAPEQPAPEASQLAASAPRATDTVASQPAASVASSTQLTPTEDPWVGRVLKLLGAEHEQQVHRAAAQPAQGTAARLEPPEGAPQPLPGLTAAAGGAVSADADTVKGALLQLMSSDDLPPALKEAAQQVVQHLTGQQLLLNTDRTAPFAQVHMFIPFVGPDGRETAAVQIQSRRGKRGELDSSNCRLWFDLDMKGLGPTLVDVQVVDRIVSLKLHNDQEWAASLLTSGRESINAALESLGYQLLSLRTEPMPIRTEPDSPVSSEVQSYVPQPYKGVDLKI</sequence>
<comment type="caution">
    <text evidence="2">The sequence shown here is derived from an EMBL/GenBank/DDBJ whole genome shotgun (WGS) entry which is preliminary data.</text>
</comment>
<feature type="region of interest" description="Disordered" evidence="1">
    <location>
        <begin position="429"/>
        <end position="470"/>
    </location>
</feature>
<feature type="region of interest" description="Disordered" evidence="1">
    <location>
        <begin position="308"/>
        <end position="378"/>
    </location>
</feature>
<accession>A0ABU0KXS9</accession>
<dbReference type="RefSeq" id="WP_152381327.1">
    <property type="nucleotide sequence ID" value="NZ_CP045298.1"/>
</dbReference>
<dbReference type="EMBL" id="JAUSWA010000012">
    <property type="protein sequence ID" value="MDQ0494252.1"/>
    <property type="molecule type" value="Genomic_DNA"/>
</dbReference>
<keyword evidence="3" id="KW-1185">Reference proteome</keyword>
<name>A0ABU0KXS9_9BACL</name>
<gene>
    <name evidence="2" type="ORF">QOZ95_002415</name>
</gene>
<evidence type="ECO:0000313" key="3">
    <source>
        <dbReference type="Proteomes" id="UP001242811"/>
    </source>
</evidence>
<evidence type="ECO:0000256" key="1">
    <source>
        <dbReference type="SAM" id="MobiDB-lite"/>
    </source>
</evidence>
<evidence type="ECO:0008006" key="4">
    <source>
        <dbReference type="Google" id="ProtNLM"/>
    </source>
</evidence>
<protein>
    <recommendedName>
        <fullName evidence="4">DNA ligase</fullName>
    </recommendedName>
</protein>
<evidence type="ECO:0000313" key="2">
    <source>
        <dbReference type="EMBL" id="MDQ0494252.1"/>
    </source>
</evidence>
<reference evidence="2 3" key="1">
    <citation type="submission" date="2023-07" db="EMBL/GenBank/DDBJ databases">
        <title>Genomic Encyclopedia of Type Strains, Phase IV (KMG-IV): sequencing the most valuable type-strain genomes for metagenomic binning, comparative biology and taxonomic classification.</title>
        <authorList>
            <person name="Goeker M."/>
        </authorList>
    </citation>
    <scope>NUCLEOTIDE SEQUENCE [LARGE SCALE GENOMIC DNA]</scope>
    <source>
        <strain evidence="2 3">DSM 14914</strain>
    </source>
</reference>